<dbReference type="InterPro" id="IPR013341">
    <property type="entry name" value="Mandelate_racemase_N_dom"/>
</dbReference>
<evidence type="ECO:0000256" key="2">
    <source>
        <dbReference type="ARBA" id="ARBA00008031"/>
    </source>
</evidence>
<dbReference type="GO" id="GO:0006518">
    <property type="term" value="P:peptide metabolic process"/>
    <property type="evidence" value="ECO:0007669"/>
    <property type="project" value="UniProtKB-ARBA"/>
</dbReference>
<dbReference type="GO" id="GO:0016854">
    <property type="term" value="F:racemase and epimerase activity"/>
    <property type="evidence" value="ECO:0007669"/>
    <property type="project" value="UniProtKB-ARBA"/>
</dbReference>
<dbReference type="CDD" id="cd03315">
    <property type="entry name" value="MLE_like"/>
    <property type="match status" value="1"/>
</dbReference>
<organism evidence="7">
    <name type="scientific">Providencia rettgeri</name>
    <dbReference type="NCBI Taxonomy" id="587"/>
    <lineage>
        <taxon>Bacteria</taxon>
        <taxon>Pseudomonadati</taxon>
        <taxon>Pseudomonadota</taxon>
        <taxon>Gammaproteobacteria</taxon>
        <taxon>Enterobacterales</taxon>
        <taxon>Morganellaceae</taxon>
        <taxon>Providencia</taxon>
    </lineage>
</organism>
<dbReference type="Gene3D" id="3.20.20.120">
    <property type="entry name" value="Enolase-like C-terminal domain"/>
    <property type="match status" value="1"/>
</dbReference>
<dbReference type="EMBL" id="ABEXCJ040000001">
    <property type="protein sequence ID" value="ELR5216545.1"/>
    <property type="molecule type" value="Genomic_DNA"/>
</dbReference>
<dbReference type="InterPro" id="IPR013342">
    <property type="entry name" value="Mandelate_racemase_C"/>
</dbReference>
<evidence type="ECO:0000256" key="4">
    <source>
        <dbReference type="ARBA" id="ARBA00022842"/>
    </source>
</evidence>
<dbReference type="SMART" id="SM00922">
    <property type="entry name" value="MR_MLE"/>
    <property type="match status" value="1"/>
</dbReference>
<dbReference type="AlphaFoldDB" id="A0AAD2ZMD3"/>
<dbReference type="Gene3D" id="3.30.390.10">
    <property type="entry name" value="Enolase-like, N-terminal domain"/>
    <property type="match status" value="1"/>
</dbReference>
<protein>
    <recommendedName>
        <fullName evidence="6">Mandelate racemase/muconate lactonizing enzyme C-terminal domain-containing protein</fullName>
    </recommendedName>
</protein>
<proteinExistence type="inferred from homology"/>
<dbReference type="Pfam" id="PF13378">
    <property type="entry name" value="MR_MLE_C"/>
    <property type="match status" value="1"/>
</dbReference>
<keyword evidence="3" id="KW-0479">Metal-binding</keyword>
<accession>A0AAD2ZMD3</accession>
<dbReference type="PANTHER" id="PTHR48073:SF2">
    <property type="entry name" value="O-SUCCINYLBENZOATE SYNTHASE"/>
    <property type="match status" value="1"/>
</dbReference>
<gene>
    <name evidence="8" type="ORF">M0K77_001010</name>
    <name evidence="7" type="ORF">M0K77_RS05050</name>
</gene>
<reference evidence="7" key="1">
    <citation type="submission" date="2023-10" db="EMBL/GenBank/DDBJ databases">
        <authorList>
            <consortium name="Clinical and Environmental Microbiology Branch: Whole genome sequencing antimicrobial resistance pathogens in the healthcare setting"/>
        </authorList>
    </citation>
    <scope>NUCLEOTIDE SEQUENCE</scope>
    <source>
        <strain evidence="7">2020QW-00022</strain>
    </source>
</reference>
<keyword evidence="5" id="KW-0413">Isomerase</keyword>
<comment type="caution">
    <text evidence="7">The sequence shown here is derived from an EMBL/GenBank/DDBJ whole genome shotgun (WGS) entry which is preliminary data.</text>
</comment>
<dbReference type="InterPro" id="IPR034613">
    <property type="entry name" value="Muconate_cycloisomerase_anti"/>
</dbReference>
<dbReference type="EMBL" id="ABEXCJ050000001">
    <property type="protein sequence ID" value="EMR4588732.1"/>
    <property type="molecule type" value="Genomic_DNA"/>
</dbReference>
<dbReference type="SUPFAM" id="SSF54826">
    <property type="entry name" value="Enolase N-terminal domain-like"/>
    <property type="match status" value="1"/>
</dbReference>
<dbReference type="SFLD" id="SFLDS00001">
    <property type="entry name" value="Enolase"/>
    <property type="match status" value="1"/>
</dbReference>
<evidence type="ECO:0000256" key="3">
    <source>
        <dbReference type="ARBA" id="ARBA00022723"/>
    </source>
</evidence>
<keyword evidence="4" id="KW-0460">Magnesium</keyword>
<comment type="similarity">
    <text evidence="2">Belongs to the mandelate racemase/muconate lactonizing enzyme family.</text>
</comment>
<evidence type="ECO:0000259" key="6">
    <source>
        <dbReference type="SMART" id="SM00922"/>
    </source>
</evidence>
<feature type="domain" description="Mandelate racemase/muconate lactonizing enzyme C-terminal" evidence="6">
    <location>
        <begin position="140"/>
        <end position="236"/>
    </location>
</feature>
<dbReference type="GO" id="GO:0046872">
    <property type="term" value="F:metal ion binding"/>
    <property type="evidence" value="ECO:0007669"/>
    <property type="project" value="UniProtKB-KW"/>
</dbReference>
<evidence type="ECO:0000313" key="7">
    <source>
        <dbReference type="EMBL" id="ELR5216545.1"/>
    </source>
</evidence>
<evidence type="ECO:0000256" key="5">
    <source>
        <dbReference type="ARBA" id="ARBA00023235"/>
    </source>
</evidence>
<dbReference type="InterPro" id="IPR029017">
    <property type="entry name" value="Enolase-like_N"/>
</dbReference>
<evidence type="ECO:0000313" key="8">
    <source>
        <dbReference type="EMBL" id="EMR4588732.1"/>
    </source>
</evidence>
<evidence type="ECO:0000256" key="1">
    <source>
        <dbReference type="ARBA" id="ARBA00001946"/>
    </source>
</evidence>
<dbReference type="FunFam" id="3.30.390.10:FF:000009">
    <property type="entry name" value="Hydrophobic dipeptide epimerase"/>
    <property type="match status" value="1"/>
</dbReference>
<dbReference type="PANTHER" id="PTHR48073">
    <property type="entry name" value="O-SUCCINYLBENZOATE SYNTHASE-RELATED"/>
    <property type="match status" value="1"/>
</dbReference>
<dbReference type="Pfam" id="PF02746">
    <property type="entry name" value="MR_MLE_N"/>
    <property type="match status" value="1"/>
</dbReference>
<dbReference type="RefSeq" id="WP_213912758.1">
    <property type="nucleotide sequence ID" value="NZ_JAXACY010000004.1"/>
</dbReference>
<dbReference type="InterPro" id="IPR029065">
    <property type="entry name" value="Enolase_C-like"/>
</dbReference>
<comment type="cofactor">
    <cofactor evidence="1">
        <name>Mg(2+)</name>
        <dbReference type="ChEBI" id="CHEBI:18420"/>
    </cofactor>
</comment>
<dbReference type="SFLD" id="SFLDG00180">
    <property type="entry name" value="muconate_cycloisomerase"/>
    <property type="match status" value="1"/>
</dbReference>
<dbReference type="InterPro" id="IPR036849">
    <property type="entry name" value="Enolase-like_C_sf"/>
</dbReference>
<name>A0AAD2ZMD3_PRORE</name>
<dbReference type="SUPFAM" id="SSF51604">
    <property type="entry name" value="Enolase C-terminal domain-like"/>
    <property type="match status" value="1"/>
</dbReference>
<sequence length="365" mass="40502">MKIIRIETIPYKIPYLTPLEFATGSITEVENVLVRIHTDEGIIGCAEAPSRPYIYGESQASIIYAIQSWFWPSLANIDLRNIERVYHAMRWVTGNQTARAAIDMAIWDALGQLYQRPCYQLLGGWDNKIAVSHMIGYDQPQKMVEHALMMKDKYGVTTFKVKTGRNVHADITACKALRKAMPEACLYLDSNHGWPAHDAIYAAQSLRDENFLFFEEPSPASDRIGRKKLANVLAQPICGDESCTSLNDVAQEINDGMVSFICIKTARTGFTESAKIAALCEGLQVPVYVGNQGDTQLGTLANIQFACARKNTCQHAAELTNFLEIADDLSAVPLVIKEGFAEASTAPGTGIMVDEDKLTYYRCDK</sequence>